<feature type="chain" id="PRO_5042291108" evidence="2">
    <location>
        <begin position="18"/>
        <end position="477"/>
    </location>
</feature>
<keyword evidence="4" id="KW-1185">Reference proteome</keyword>
<proteinExistence type="predicted"/>
<dbReference type="AlphaFoldDB" id="A0AAD6VGL5"/>
<organism evidence="3 4">
    <name type="scientific">Mycena pura</name>
    <dbReference type="NCBI Taxonomy" id="153505"/>
    <lineage>
        <taxon>Eukaryota</taxon>
        <taxon>Fungi</taxon>
        <taxon>Dikarya</taxon>
        <taxon>Basidiomycota</taxon>
        <taxon>Agaricomycotina</taxon>
        <taxon>Agaricomycetes</taxon>
        <taxon>Agaricomycetidae</taxon>
        <taxon>Agaricales</taxon>
        <taxon>Marasmiineae</taxon>
        <taxon>Mycenaceae</taxon>
        <taxon>Mycena</taxon>
    </lineage>
</organism>
<keyword evidence="2" id="KW-0732">Signal</keyword>
<comment type="caution">
    <text evidence="3">The sequence shown here is derived from an EMBL/GenBank/DDBJ whole genome shotgun (WGS) entry which is preliminary data.</text>
</comment>
<dbReference type="EMBL" id="JARJCW010000031">
    <property type="protein sequence ID" value="KAJ7209172.1"/>
    <property type="molecule type" value="Genomic_DNA"/>
</dbReference>
<dbReference type="Proteomes" id="UP001219525">
    <property type="component" value="Unassembled WGS sequence"/>
</dbReference>
<feature type="signal peptide" evidence="2">
    <location>
        <begin position="1"/>
        <end position="17"/>
    </location>
</feature>
<feature type="region of interest" description="Disordered" evidence="1">
    <location>
        <begin position="456"/>
        <end position="477"/>
    </location>
</feature>
<sequence length="477" mass="51868">MLTRILFLVVFSMPVIAQDSNFDPLVFLRVFAPIMGGFVDYNKFDLRADTDTDRIPMNETGSAGSGNLYLPFFDFTADPFAPATTKAGYRLDEDASEVVYIANPSYISPTMNVTAGSITSDIESTINTVTALTYLPNTAAAVSKRDIWSNGTFVALPFTSQTAFVGKFENLGSKICEESWNLTATVVTADGTTTFFSAIDNLSVTVPPNTSFTITFRNSVDPGFTAVMTFEAVTPFLRDWIWHMVETARAVTQQKLDKAMEARLRDSSTDLENHWGSYHVCVPGFEAAARQGKPSSGPRPKPRGRGGRGVFRHVLVLLRQNTRDRASGRPVPATLSGFKLSSLYSFVLEFVRLLLNVPPSVAVASTKKWLLRHAGKSVPSYFKGIGNGTYLGPLPSVWATPGARSLSRRLADAKWRHWGFPACLLPPEGSDVARPGHAASACGPGTAMWKPYHGRCAPSAGQTGHRRGVQERSAGGH</sequence>
<reference evidence="3" key="1">
    <citation type="submission" date="2023-03" db="EMBL/GenBank/DDBJ databases">
        <title>Massive genome expansion in bonnet fungi (Mycena s.s.) driven by repeated elements and novel gene families across ecological guilds.</title>
        <authorList>
            <consortium name="Lawrence Berkeley National Laboratory"/>
            <person name="Harder C.B."/>
            <person name="Miyauchi S."/>
            <person name="Viragh M."/>
            <person name="Kuo A."/>
            <person name="Thoen E."/>
            <person name="Andreopoulos B."/>
            <person name="Lu D."/>
            <person name="Skrede I."/>
            <person name="Drula E."/>
            <person name="Henrissat B."/>
            <person name="Morin E."/>
            <person name="Kohler A."/>
            <person name="Barry K."/>
            <person name="LaButti K."/>
            <person name="Morin E."/>
            <person name="Salamov A."/>
            <person name="Lipzen A."/>
            <person name="Mereny Z."/>
            <person name="Hegedus B."/>
            <person name="Baldrian P."/>
            <person name="Stursova M."/>
            <person name="Weitz H."/>
            <person name="Taylor A."/>
            <person name="Grigoriev I.V."/>
            <person name="Nagy L.G."/>
            <person name="Martin F."/>
            <person name="Kauserud H."/>
        </authorList>
    </citation>
    <scope>NUCLEOTIDE SEQUENCE</scope>
    <source>
        <strain evidence="3">9144</strain>
    </source>
</reference>
<gene>
    <name evidence="3" type="ORF">GGX14DRAFT_395285</name>
</gene>
<evidence type="ECO:0000313" key="3">
    <source>
        <dbReference type="EMBL" id="KAJ7209172.1"/>
    </source>
</evidence>
<name>A0AAD6VGL5_9AGAR</name>
<protein>
    <submittedName>
        <fullName evidence="3">Uncharacterized protein</fullName>
    </submittedName>
</protein>
<feature type="region of interest" description="Disordered" evidence="1">
    <location>
        <begin position="289"/>
        <end position="308"/>
    </location>
</feature>
<accession>A0AAD6VGL5</accession>
<evidence type="ECO:0000313" key="4">
    <source>
        <dbReference type="Proteomes" id="UP001219525"/>
    </source>
</evidence>
<evidence type="ECO:0000256" key="1">
    <source>
        <dbReference type="SAM" id="MobiDB-lite"/>
    </source>
</evidence>
<evidence type="ECO:0000256" key="2">
    <source>
        <dbReference type="SAM" id="SignalP"/>
    </source>
</evidence>